<protein>
    <recommendedName>
        <fullName evidence="2">Carboxypeptidase</fullName>
        <ecNumber evidence="2">3.4.16.-</ecNumber>
    </recommendedName>
</protein>
<keyword evidence="2" id="KW-0378">Hydrolase</keyword>
<feature type="compositionally biased region" description="Polar residues" evidence="3">
    <location>
        <begin position="1064"/>
        <end position="1076"/>
    </location>
</feature>
<gene>
    <name evidence="4" type="ORF">MSPICULIGERA_LOCUS15473</name>
</gene>
<reference evidence="4" key="1">
    <citation type="submission" date="2023-06" db="EMBL/GenBank/DDBJ databases">
        <authorList>
            <person name="Delattre M."/>
        </authorList>
    </citation>
    <scope>NUCLEOTIDE SEQUENCE</scope>
    <source>
        <strain evidence="4">AF72</strain>
    </source>
</reference>
<feature type="chain" id="PRO_5041480736" description="Carboxypeptidase" evidence="2">
    <location>
        <begin position="22"/>
        <end position="2204"/>
    </location>
</feature>
<dbReference type="InterPro" id="IPR001563">
    <property type="entry name" value="Peptidase_S10"/>
</dbReference>
<feature type="region of interest" description="Disordered" evidence="3">
    <location>
        <begin position="1064"/>
        <end position="1083"/>
    </location>
</feature>
<name>A0AA36CZL7_9BILA</name>
<evidence type="ECO:0000313" key="4">
    <source>
        <dbReference type="EMBL" id="CAJ0577195.1"/>
    </source>
</evidence>
<evidence type="ECO:0000256" key="1">
    <source>
        <dbReference type="ARBA" id="ARBA00009431"/>
    </source>
</evidence>
<keyword evidence="5" id="KW-1185">Reference proteome</keyword>
<comment type="similarity">
    <text evidence="1 2">Belongs to the peptidase S10 family.</text>
</comment>
<dbReference type="EMBL" id="CATQJA010002648">
    <property type="protein sequence ID" value="CAJ0577195.1"/>
    <property type="molecule type" value="Genomic_DNA"/>
</dbReference>
<dbReference type="PROSITE" id="PS00131">
    <property type="entry name" value="CARBOXYPEPT_SER_SER"/>
    <property type="match status" value="4"/>
</dbReference>
<keyword evidence="2" id="KW-0732">Signal</keyword>
<dbReference type="Proteomes" id="UP001177023">
    <property type="component" value="Unassembled WGS sequence"/>
</dbReference>
<dbReference type="EC" id="3.4.16.-" evidence="2"/>
<accession>A0AA36CZL7</accession>
<feature type="region of interest" description="Disordered" evidence="3">
    <location>
        <begin position="2175"/>
        <end position="2204"/>
    </location>
</feature>
<dbReference type="Pfam" id="PF00450">
    <property type="entry name" value="Peptidase_S10"/>
    <property type="match status" value="4"/>
</dbReference>
<sequence length="2204" mass="246609">MGNRLRWVPLWALGLLGLALAADKASDKITDLPGLTFTPTFNQYSGYLDTSPGNHLHYWFVEAQQNPDKAPLLLWLNGGPGCSSMDGFLTEMGPFRPTKDNGSSLVENVYSWNKLANMLYLESPRDIGYSYRDKTAPKDDLYNDDKTAIDNVLALEAFFARFPEYKNRDFYVTGESYGGVYVPTLTNLLVKMIQNGTLPYVKLVGMAVGNGALNRMDLVNSGLDLVYYRGIIGKSEFDAMQECCQAPQELSAPLQMCNFSQYVNIDDYGNAVVVNYTDPVKLRCSQRTVKYGQDLVWSTLNNVYNTWADCYTQSPDSMDMGEKLEQLVRQHPYLKLFANSIDYQMFSNGQNPFVDQGSQGTSTSTDSVGGFSCYAQAAATAYMNRQDVKKALHIPDGLPAWQLCNDDINAIYYKQQHPDMIPVFQEMFDSGYPLRFLIYNGDADMACQFMGDQWFIERFIAKNMIPTTSPRQVWNYTRTTGFMPRIGGFAKTFALNNMTVDLLTVRGAGHMVPTDRPGPAFQMLQNYLGKSNYTSIASIDYAPKPLLPQYQPPPTKTWTRKQADRVWDLPGITYNLNFKQYSGYLSGVAGNYLHYWLVESQGNPKTDPLVLWLNGGPGCSSLGGMLTELGPFHPNPDGKTLFENVFSWNKVANVLFLEGPRNVGFSVQNRSINPDEDYNDDRTANDNYLALKDFLTAYPEYVNRPFYVTGESYGGVYVPTLTSLLIDKIQSGDLVGLNLAGMAVGNGELSALKQINSIISMLYFHGIYGKSDYDQLQKCCNNTGDPTWFEYCDFSQFITLDSAGNAQAKVANDPCGTQVADLGQMRVWTSINDVYNIYQDCYQTTSTMLGTRMFRPHKEAIQRHLEQKVFVDQGAKISGYSTDGQGGFPCFSDDATAQYLNSNDVRDALHVSPMAGTWSNCNYTINEIYMQQHNDTGSVFDHIVKSGYPLRMLIYNGDVDQACNFLGDQWFVEELATRQNFAVAKARKEWRYMAQIAGYVKQFSYGSGSIDVLTVKGAGHFVPTDRPGPALQMIANFLRGQDYSNKLIVSKSLTPLTRGYQNAERTAQASNYSAPTVSRPKPPISAHYGKKMEMHLGAAKTARGVKLELPILDIPPPAPTTRDQDRIDASQLPGLTFTPTFQMYSGYLDASKGNHLFYWYVESQNQPSTDPIVLWLNGGPGCSSLGGFFQELGPLRNNPDGTTLFENIYAWNKYANVLFLEAPRGVGFSYRSNDVDPDTMYNDTYTANDNVLGLASFFQKFTELQGRPFYITGESYGGVYIPTLTDALIKGIQAGTYPYIKLAGVAIGNGILSEIKQINSAVSLTYFKGLHDKADYDALKPCCQNLTSPMANCNFMQYVNLDTAGNAWPKFNDDSVAAMCGNLVVQQGFNDVWATDNDVYNTYQDCYMDDNEPNHYSDAKDNSDSVKIRAKRAALQPLQNSKLFVDQAKRINYQSTDAGFGFTCYNGDATDSYLNNKDVRKALHVPDNFPRWNGCNDDMNANYVQEHNDTTPVFESILASKYPLRMLIYNGDADMACQFLGDEWFIEELAANHKMAATQRTQWNYTNAGSKGFDQQIGGYQKSFTYQNGVTIDQLTVKGGGHFVPTDRPGPALQMLYNFLNKRDYSLNIPTALTRQALKPEYQPQPVQDWQRLADRFFDLPGLTYRPNFAQHSGYLSVNTPGVYLHYWFVESQNDAENDPVIVWLNGGPGCSSLGGLFTELGPFHPNPDGKTLFENVYSWNKAASILFLESPRQVGFSYQDKSINNDTMWNDDKTAEDNAAAIVQFFKLYPHFGDNAPEFYVAGESYGGVYVPTLTAKLIQLIQSGQANINLKGMMVGNGMVSTLQDINSIPDFMYFHGMYDKSEWEGIRACCTKYYPGNNYGQCDFANFVYVNGTGDVVARNFTNADQQACAYKIEQLAYDRTWQIANNDVYNLYQDCYEQTSSVFGSAARKSAYGMSADSLMSKYKIGAKLHVQAAITDMLANLDPASTDSQGGFQCYMTAALTQYLNQSHVRDKINVPDFVQDWSFCNSNDDFNYQVQHNDTGAVFQQILDSNYSLRILLYNGDVDTACSMFEAEYFIEDLAKKNMMQETYTRREWNYTIASKYLPQIAGYTKRFEKGAATIDLLTVKGAGHFVPTDRPGPALQMLQNFLANDKTYNTPIQYDLTRQPLYAEFTQDGDGPTQAPPTGATVPTGAGQASRDS</sequence>
<dbReference type="GO" id="GO:0006508">
    <property type="term" value="P:proteolysis"/>
    <property type="evidence" value="ECO:0007669"/>
    <property type="project" value="UniProtKB-KW"/>
</dbReference>
<dbReference type="InterPro" id="IPR033124">
    <property type="entry name" value="Ser_caboxypep_his_AS"/>
</dbReference>
<dbReference type="PANTHER" id="PTHR11802">
    <property type="entry name" value="SERINE PROTEASE FAMILY S10 SERINE CARBOXYPEPTIDASE"/>
    <property type="match status" value="1"/>
</dbReference>
<dbReference type="FunFam" id="3.40.50.1820:FF:000222">
    <property type="entry name" value="Carboxypeptidase"/>
    <property type="match status" value="4"/>
</dbReference>
<evidence type="ECO:0000256" key="2">
    <source>
        <dbReference type="RuleBase" id="RU361156"/>
    </source>
</evidence>
<dbReference type="PROSITE" id="PS00560">
    <property type="entry name" value="CARBOXYPEPT_SER_HIS"/>
    <property type="match status" value="4"/>
</dbReference>
<comment type="caution">
    <text evidence="4">The sequence shown here is derived from an EMBL/GenBank/DDBJ whole genome shotgun (WGS) entry which is preliminary data.</text>
</comment>
<keyword evidence="2" id="KW-0645">Protease</keyword>
<evidence type="ECO:0000313" key="5">
    <source>
        <dbReference type="Proteomes" id="UP001177023"/>
    </source>
</evidence>
<dbReference type="Gene3D" id="3.40.50.1820">
    <property type="entry name" value="alpha/beta hydrolase"/>
    <property type="match status" value="6"/>
</dbReference>
<evidence type="ECO:0000256" key="3">
    <source>
        <dbReference type="SAM" id="MobiDB-lite"/>
    </source>
</evidence>
<keyword evidence="2" id="KW-0121">Carboxypeptidase</keyword>
<dbReference type="GO" id="GO:0004185">
    <property type="term" value="F:serine-type carboxypeptidase activity"/>
    <property type="evidence" value="ECO:0007669"/>
    <property type="project" value="UniProtKB-UniRule"/>
</dbReference>
<dbReference type="InterPro" id="IPR018202">
    <property type="entry name" value="Ser_caboxypep_ser_AS"/>
</dbReference>
<feature type="signal peptide" evidence="2">
    <location>
        <begin position="1"/>
        <end position="21"/>
    </location>
</feature>
<proteinExistence type="inferred from homology"/>
<dbReference type="PANTHER" id="PTHR11802:SF480">
    <property type="entry name" value="CARBOXYPEPTIDASE"/>
    <property type="match status" value="1"/>
</dbReference>
<dbReference type="SUPFAM" id="SSF53474">
    <property type="entry name" value="alpha/beta-Hydrolases"/>
    <property type="match status" value="4"/>
</dbReference>
<feature type="non-terminal residue" evidence="4">
    <location>
        <position position="1"/>
    </location>
</feature>
<organism evidence="4 5">
    <name type="scientific">Mesorhabditis spiculigera</name>
    <dbReference type="NCBI Taxonomy" id="96644"/>
    <lineage>
        <taxon>Eukaryota</taxon>
        <taxon>Metazoa</taxon>
        <taxon>Ecdysozoa</taxon>
        <taxon>Nematoda</taxon>
        <taxon>Chromadorea</taxon>
        <taxon>Rhabditida</taxon>
        <taxon>Rhabditina</taxon>
        <taxon>Rhabditomorpha</taxon>
        <taxon>Rhabditoidea</taxon>
        <taxon>Rhabditidae</taxon>
        <taxon>Mesorhabditinae</taxon>
        <taxon>Mesorhabditis</taxon>
    </lineage>
</organism>
<dbReference type="PRINTS" id="PR00724">
    <property type="entry name" value="CRBOXYPTASEC"/>
</dbReference>
<dbReference type="InterPro" id="IPR029058">
    <property type="entry name" value="AB_hydrolase_fold"/>
</dbReference>